<dbReference type="NCBIfam" id="NF047832">
    <property type="entry name" value="caspase_w_EACC1"/>
    <property type="match status" value="1"/>
</dbReference>
<dbReference type="Gene3D" id="3.40.50.1460">
    <property type="match status" value="1"/>
</dbReference>
<dbReference type="EMBL" id="JBHTGP010000018">
    <property type="protein sequence ID" value="MFD0689990.1"/>
    <property type="molecule type" value="Genomic_DNA"/>
</dbReference>
<dbReference type="Proteomes" id="UP001597063">
    <property type="component" value="Unassembled WGS sequence"/>
</dbReference>
<organism evidence="2 3">
    <name type="scientific">Actinomadura fibrosa</name>
    <dbReference type="NCBI Taxonomy" id="111802"/>
    <lineage>
        <taxon>Bacteria</taxon>
        <taxon>Bacillati</taxon>
        <taxon>Actinomycetota</taxon>
        <taxon>Actinomycetes</taxon>
        <taxon>Streptosporangiales</taxon>
        <taxon>Thermomonosporaceae</taxon>
        <taxon>Actinomadura</taxon>
    </lineage>
</organism>
<dbReference type="Gene3D" id="1.25.40.10">
    <property type="entry name" value="Tetratricopeptide repeat domain"/>
    <property type="match status" value="2"/>
</dbReference>
<evidence type="ECO:0000259" key="1">
    <source>
        <dbReference type="Pfam" id="PF00656"/>
    </source>
</evidence>
<protein>
    <submittedName>
        <fullName evidence="2">Caspase family protein</fullName>
    </submittedName>
</protein>
<name>A0ABW2XW15_9ACTN</name>
<reference evidence="3" key="1">
    <citation type="journal article" date="2019" name="Int. J. Syst. Evol. Microbiol.">
        <title>The Global Catalogue of Microorganisms (GCM) 10K type strain sequencing project: providing services to taxonomists for standard genome sequencing and annotation.</title>
        <authorList>
            <consortium name="The Broad Institute Genomics Platform"/>
            <consortium name="The Broad Institute Genome Sequencing Center for Infectious Disease"/>
            <person name="Wu L."/>
            <person name="Ma J."/>
        </authorList>
    </citation>
    <scope>NUCLEOTIDE SEQUENCE [LARGE SCALE GENOMIC DNA]</scope>
    <source>
        <strain evidence="3">JCM 9371</strain>
    </source>
</reference>
<dbReference type="InterPro" id="IPR029030">
    <property type="entry name" value="Caspase-like_dom_sf"/>
</dbReference>
<proteinExistence type="predicted"/>
<accession>A0ABW2XW15</accession>
<keyword evidence="3" id="KW-1185">Reference proteome</keyword>
<dbReference type="SUPFAM" id="SSF52129">
    <property type="entry name" value="Caspase-like"/>
    <property type="match status" value="1"/>
</dbReference>
<gene>
    <name evidence="2" type="ORF">ACFQZM_36255</name>
</gene>
<sequence>MSVLPDPSASRAVLIGTSRYTHPSLGDLPAVTANLAALAGLLRSPEVWGLPASHCVVVADPATAAEMMGPIVRAAAEATDTLLVYYAGHGLVARLASELHLTLTGSERANASYSAVSYGVLREELAGARAERQVVILDCCYSGQALGRMGGGDSAETVADEAVIEGTCLIAAASENRTAVSVPGERYTAFTGELLGVLGRGVPGKGPYLDLDTLAGEIRASLRAKQRPLPQTRVRNTASRLAFRNRAFDGRHQRWRELLAEAERTARTLPDPEDGFGWIIAGLAAHDPAEAERLARGIADGEHREFRLAQLAEALAGSDPADAERIARSLADPEARNRSLHDIVRAMAGRDPAAAERLARTITFPAHWAAALHGVARALAERGDGRARELLDEIERYVRTIDDPRERASGLQAAAVTAVGQDPRRALDLLVEAERLLAGASDGGLQDDLYGRYLKVKDALTLIAARAPAEAESFVRTMLADAEPDDRAFLLGSIAGDLAEHAPVAAERIVSTGDDPASRPSIGVEFVKALARQDPAAAERVVRALTDPGDRGPLLPLIAENLVARDPGRAAGLLAEAERLARATSAGRAAQLPAVAGVLARLHPDRARDLLVEAEGLARAGPTTETTAASAAGDPFRRSPETLAAVWRITSLMRVAAGWARLDPAHAADLLEEASRLDGAQQHFGYVMLTEVIRTLAERDPSAAVRAARLHTSGYDRAEAFRDIVAVLAATDPAEAERLARGISDVAERSRALQTVVEVLIDRDPDLAGRVARGIPDPHTKIHMLGCLAASLP</sequence>
<dbReference type="RefSeq" id="WP_131759377.1">
    <property type="nucleotide sequence ID" value="NZ_CAACUY010000076.1"/>
</dbReference>
<feature type="domain" description="Peptidase C14 caspase" evidence="1">
    <location>
        <begin position="11"/>
        <end position="231"/>
    </location>
</feature>
<dbReference type="InterPro" id="IPR011600">
    <property type="entry name" value="Pept_C14_caspase"/>
</dbReference>
<dbReference type="Pfam" id="PF00656">
    <property type="entry name" value="Peptidase_C14"/>
    <property type="match status" value="1"/>
</dbReference>
<evidence type="ECO:0000313" key="3">
    <source>
        <dbReference type="Proteomes" id="UP001597063"/>
    </source>
</evidence>
<dbReference type="InterPro" id="IPR011990">
    <property type="entry name" value="TPR-like_helical_dom_sf"/>
</dbReference>
<evidence type="ECO:0000313" key="2">
    <source>
        <dbReference type="EMBL" id="MFD0689990.1"/>
    </source>
</evidence>
<comment type="caution">
    <text evidence="2">The sequence shown here is derived from an EMBL/GenBank/DDBJ whole genome shotgun (WGS) entry which is preliminary data.</text>
</comment>